<comment type="caution">
    <text evidence="1">The sequence shown here is derived from an EMBL/GenBank/DDBJ whole genome shotgun (WGS) entry which is preliminary data.</text>
</comment>
<gene>
    <name evidence="1" type="ORF">KHLLAP_LOCUS4680</name>
</gene>
<sequence>MRMRLRVEKVRAVVDCQCLAGALLERNRDGGTPDSGRLASSIRWTIGGWTWTVPNSHPLKISRVCFLHAKLYVLADTYAIFDLMKMGKQKLMYVLDWFKLYKESIGHVAALIGYLYKNMELPPTLNTKQTNKLYKNIRTTDAIREVLVTYGATFIEDVIEGTNCKPEP</sequence>
<evidence type="ECO:0000313" key="2">
    <source>
        <dbReference type="Proteomes" id="UP001295740"/>
    </source>
</evidence>
<evidence type="ECO:0000313" key="1">
    <source>
        <dbReference type="EMBL" id="CAJ2504212.1"/>
    </source>
</evidence>
<proteinExistence type="predicted"/>
<dbReference type="EMBL" id="CAUWAG010000006">
    <property type="protein sequence ID" value="CAJ2504212.1"/>
    <property type="molecule type" value="Genomic_DNA"/>
</dbReference>
<dbReference type="AlphaFoldDB" id="A0AAI8VG11"/>
<protein>
    <submittedName>
        <fullName evidence="1">Uu.00g116060.m01.CDS01</fullName>
    </submittedName>
</protein>
<dbReference type="Proteomes" id="UP001295740">
    <property type="component" value="Unassembled WGS sequence"/>
</dbReference>
<name>A0AAI8VG11_9PEZI</name>
<reference evidence="1" key="1">
    <citation type="submission" date="2023-10" db="EMBL/GenBank/DDBJ databases">
        <authorList>
            <person name="Hackl T."/>
        </authorList>
    </citation>
    <scope>NUCLEOTIDE SEQUENCE</scope>
</reference>
<keyword evidence="2" id="KW-1185">Reference proteome</keyword>
<accession>A0AAI8VG11</accession>
<organism evidence="1 2">
    <name type="scientific">Anthostomella pinea</name>
    <dbReference type="NCBI Taxonomy" id="933095"/>
    <lineage>
        <taxon>Eukaryota</taxon>
        <taxon>Fungi</taxon>
        <taxon>Dikarya</taxon>
        <taxon>Ascomycota</taxon>
        <taxon>Pezizomycotina</taxon>
        <taxon>Sordariomycetes</taxon>
        <taxon>Xylariomycetidae</taxon>
        <taxon>Xylariales</taxon>
        <taxon>Xylariaceae</taxon>
        <taxon>Anthostomella</taxon>
    </lineage>
</organism>